<accession>A0A6I9S221</accession>
<dbReference type="PANTHER" id="PTHR36885:SF2">
    <property type="entry name" value="DUF4378 DOMAIN-CONTAINING PROTEIN"/>
    <property type="match status" value="1"/>
</dbReference>
<sequence>MACLSKSPSAQGRRLFELLEEQQEPFLLHVYLLENGYSNRIPKSQATSMCWPGSAFQRLQRLGSHGLKRRCGFLRCMLTKVLYGKAVKKALDWDSKAPENGRLSFFDCFTEMEIMNHDVEPGGSFSCPRGSGSARELDGESQWKCMETVEDLEQHSPVSVLELRSCEGSPVHSHNKEENKSTSSLDSPMEALDMFKELLEAAYSPAFNQFTKSKTMLHQPEQLLLDCVREVEENICTSYEYLSPEMTKKIISEEILSWEMQKGDLTRISKLIFSDVSNSMREWNRFRSQMREIVIEIEAAIFEEVREEIVLNLLDLYI</sequence>
<reference evidence="3" key="1">
    <citation type="submission" date="2025-08" db="UniProtKB">
        <authorList>
            <consortium name="RefSeq"/>
        </authorList>
    </citation>
    <scope>IDENTIFICATION</scope>
</reference>
<dbReference type="Pfam" id="PF14309">
    <property type="entry name" value="DUF4378"/>
    <property type="match status" value="1"/>
</dbReference>
<evidence type="ECO:0000259" key="1">
    <source>
        <dbReference type="Pfam" id="PF14309"/>
    </source>
</evidence>
<dbReference type="InParanoid" id="A0A6I9S221"/>
<evidence type="ECO:0000313" key="2">
    <source>
        <dbReference type="Proteomes" id="UP000504607"/>
    </source>
</evidence>
<dbReference type="KEGG" id="egu:105055952"/>
<dbReference type="RefSeq" id="XP_010936295.1">
    <property type="nucleotide sequence ID" value="XM_010937993.3"/>
</dbReference>
<organism evidence="2 3">
    <name type="scientific">Elaeis guineensis var. tenera</name>
    <name type="common">Oil palm</name>
    <dbReference type="NCBI Taxonomy" id="51953"/>
    <lineage>
        <taxon>Eukaryota</taxon>
        <taxon>Viridiplantae</taxon>
        <taxon>Streptophyta</taxon>
        <taxon>Embryophyta</taxon>
        <taxon>Tracheophyta</taxon>
        <taxon>Spermatophyta</taxon>
        <taxon>Magnoliopsida</taxon>
        <taxon>Liliopsida</taxon>
        <taxon>Arecaceae</taxon>
        <taxon>Arecoideae</taxon>
        <taxon>Cocoseae</taxon>
        <taxon>Elaeidinae</taxon>
        <taxon>Elaeis</taxon>
    </lineage>
</organism>
<dbReference type="InterPro" id="IPR025486">
    <property type="entry name" value="DUF4378"/>
</dbReference>
<dbReference type="Proteomes" id="UP000504607">
    <property type="component" value="Chromosome 13"/>
</dbReference>
<evidence type="ECO:0000313" key="3">
    <source>
        <dbReference type="RefSeq" id="XP_010936295.1"/>
    </source>
</evidence>
<dbReference type="PANTHER" id="PTHR36885">
    <property type="entry name" value="EXPRESSED PROTEIN"/>
    <property type="match status" value="1"/>
</dbReference>
<protein>
    <submittedName>
        <fullName evidence="3">Uncharacterized protein LOC105055952</fullName>
    </submittedName>
</protein>
<proteinExistence type="predicted"/>
<dbReference type="GeneID" id="105055952"/>
<dbReference type="AlphaFoldDB" id="A0A6I9S221"/>
<keyword evidence="2" id="KW-1185">Reference proteome</keyword>
<dbReference type="OrthoDB" id="691329at2759"/>
<dbReference type="FunCoup" id="A0A6I9S221">
    <property type="interactions" value="230"/>
</dbReference>
<feature type="domain" description="DUF4378" evidence="1">
    <location>
        <begin position="193"/>
        <end position="308"/>
    </location>
</feature>
<gene>
    <name evidence="3" type="primary">LOC105055952</name>
</gene>
<name>A0A6I9S221_ELAGV</name>